<dbReference type="AlphaFoldDB" id="D1C3S9"/>
<feature type="transmembrane region" description="Helical" evidence="7">
    <location>
        <begin position="286"/>
        <end position="312"/>
    </location>
</feature>
<evidence type="ECO:0000259" key="8">
    <source>
        <dbReference type="PROSITE" id="PS50928"/>
    </source>
</evidence>
<dbReference type="Pfam" id="PF00528">
    <property type="entry name" value="BPD_transp_1"/>
    <property type="match status" value="1"/>
</dbReference>
<feature type="transmembrane region" description="Helical" evidence="7">
    <location>
        <begin position="186"/>
        <end position="205"/>
    </location>
</feature>
<dbReference type="GO" id="GO:0055085">
    <property type="term" value="P:transmembrane transport"/>
    <property type="evidence" value="ECO:0007669"/>
    <property type="project" value="InterPro"/>
</dbReference>
<keyword evidence="5 7" id="KW-1133">Transmembrane helix</keyword>
<dbReference type="STRING" id="479434.Sthe_1461"/>
<feature type="transmembrane region" description="Helical" evidence="7">
    <location>
        <begin position="100"/>
        <end position="123"/>
    </location>
</feature>
<keyword evidence="3" id="KW-1003">Cell membrane</keyword>
<reference evidence="9 10" key="2">
    <citation type="journal article" date="2010" name="Stand. Genomic Sci.">
        <title>Complete genome sequence of Desulfohalobium retbaense type strain (HR(100)).</title>
        <authorList>
            <person name="Spring S."/>
            <person name="Nolan M."/>
            <person name="Lapidus A."/>
            <person name="Glavina Del Rio T."/>
            <person name="Copeland A."/>
            <person name="Tice H."/>
            <person name="Cheng J.F."/>
            <person name="Lucas S."/>
            <person name="Land M."/>
            <person name="Chen F."/>
            <person name="Bruce D."/>
            <person name="Goodwin L."/>
            <person name="Pitluck S."/>
            <person name="Ivanova N."/>
            <person name="Mavromatis K."/>
            <person name="Mikhailova N."/>
            <person name="Pati A."/>
            <person name="Chen A."/>
            <person name="Palaniappan K."/>
            <person name="Hauser L."/>
            <person name="Chang Y.J."/>
            <person name="Jeffries C.D."/>
            <person name="Munk C."/>
            <person name="Kiss H."/>
            <person name="Chain P."/>
            <person name="Han C."/>
            <person name="Brettin T."/>
            <person name="Detter J.C."/>
            <person name="Schuler E."/>
            <person name="Goker M."/>
            <person name="Rohde M."/>
            <person name="Bristow J."/>
            <person name="Eisen J.A."/>
            <person name="Markowitz V."/>
            <person name="Hugenholtz P."/>
            <person name="Kyrpides N.C."/>
            <person name="Klenk H.P."/>
        </authorList>
    </citation>
    <scope>NUCLEOTIDE SEQUENCE [LARGE SCALE GENOMIC DNA]</scope>
    <source>
        <strain evidence="10">ATCC 49802 / DSM 20745 / S 6022</strain>
    </source>
</reference>
<evidence type="ECO:0000256" key="5">
    <source>
        <dbReference type="ARBA" id="ARBA00022989"/>
    </source>
</evidence>
<comment type="similarity">
    <text evidence="7">Belongs to the binding-protein-dependent transport system permease family.</text>
</comment>
<reference evidence="10" key="1">
    <citation type="submission" date="2009-11" db="EMBL/GenBank/DDBJ databases">
        <title>The complete chromosome 1 of Sphaerobacter thermophilus DSM 20745.</title>
        <authorList>
            <person name="Lucas S."/>
            <person name="Copeland A."/>
            <person name="Lapidus A."/>
            <person name="Glavina del Rio T."/>
            <person name="Dalin E."/>
            <person name="Tice H."/>
            <person name="Bruce D."/>
            <person name="Goodwin L."/>
            <person name="Pitluck S."/>
            <person name="Kyrpides N."/>
            <person name="Mavromatis K."/>
            <person name="Ivanova N."/>
            <person name="Mikhailova N."/>
            <person name="LaButti K.M."/>
            <person name="Clum A."/>
            <person name="Sun H.I."/>
            <person name="Brettin T."/>
            <person name="Detter J.C."/>
            <person name="Han C."/>
            <person name="Larimer F."/>
            <person name="Land M."/>
            <person name="Hauser L."/>
            <person name="Markowitz V."/>
            <person name="Cheng J.F."/>
            <person name="Hugenholtz P."/>
            <person name="Woyke T."/>
            <person name="Wu D."/>
            <person name="Steenblock K."/>
            <person name="Schneider S."/>
            <person name="Pukall R."/>
            <person name="Goeker M."/>
            <person name="Klenk H.P."/>
            <person name="Eisen J.A."/>
        </authorList>
    </citation>
    <scope>NUCLEOTIDE SEQUENCE [LARGE SCALE GENOMIC DNA]</scope>
    <source>
        <strain evidence="10">ATCC 49802 / DSM 20745 / S 6022</strain>
    </source>
</reference>
<accession>D1C3S9</accession>
<dbReference type="EMBL" id="CP001823">
    <property type="protein sequence ID" value="ACZ38896.1"/>
    <property type="molecule type" value="Genomic_DNA"/>
</dbReference>
<evidence type="ECO:0000313" key="9">
    <source>
        <dbReference type="EMBL" id="ACZ38896.1"/>
    </source>
</evidence>
<dbReference type="CDD" id="cd06261">
    <property type="entry name" value="TM_PBP2"/>
    <property type="match status" value="1"/>
</dbReference>
<comment type="subcellular location">
    <subcellularLocation>
        <location evidence="1 7">Cell membrane</location>
        <topology evidence="1 7">Multi-pass membrane protein</topology>
    </subcellularLocation>
</comment>
<protein>
    <submittedName>
        <fullName evidence="9">Binding-protein-dependent transport systems inner membrane component</fullName>
    </submittedName>
</protein>
<dbReference type="eggNOG" id="COG0601">
    <property type="taxonomic scope" value="Bacteria"/>
</dbReference>
<keyword evidence="6 7" id="KW-0472">Membrane</keyword>
<dbReference type="HOGENOM" id="CLU_036879_1_2_0"/>
<evidence type="ECO:0000313" key="10">
    <source>
        <dbReference type="Proteomes" id="UP000002027"/>
    </source>
</evidence>
<dbReference type="Proteomes" id="UP000002027">
    <property type="component" value="Chromosome 1"/>
</dbReference>
<evidence type="ECO:0000256" key="3">
    <source>
        <dbReference type="ARBA" id="ARBA00022475"/>
    </source>
</evidence>
<dbReference type="Gene3D" id="1.10.3720.10">
    <property type="entry name" value="MetI-like"/>
    <property type="match status" value="1"/>
</dbReference>
<evidence type="ECO:0000256" key="7">
    <source>
        <dbReference type="RuleBase" id="RU363032"/>
    </source>
</evidence>
<dbReference type="PANTHER" id="PTHR43163:SF6">
    <property type="entry name" value="DIPEPTIDE TRANSPORT SYSTEM PERMEASE PROTEIN DPPB-RELATED"/>
    <property type="match status" value="1"/>
</dbReference>
<feature type="domain" description="ABC transmembrane type-1" evidence="8">
    <location>
        <begin position="96"/>
        <end position="305"/>
    </location>
</feature>
<dbReference type="InParanoid" id="D1C3S9"/>
<dbReference type="RefSeq" id="WP_012871943.1">
    <property type="nucleotide sequence ID" value="NC_013523.1"/>
</dbReference>
<organism evidence="9 10">
    <name type="scientific">Sphaerobacter thermophilus (strain ATCC 49802 / DSM 20745 / KCCM 41009 / NCIMB 13125 / S 6022)</name>
    <dbReference type="NCBI Taxonomy" id="479434"/>
    <lineage>
        <taxon>Bacteria</taxon>
        <taxon>Pseudomonadati</taxon>
        <taxon>Thermomicrobiota</taxon>
        <taxon>Thermomicrobia</taxon>
        <taxon>Sphaerobacterales</taxon>
        <taxon>Sphaerobacterineae</taxon>
        <taxon>Sphaerobacteraceae</taxon>
        <taxon>Sphaerobacter</taxon>
    </lineage>
</organism>
<evidence type="ECO:0000256" key="1">
    <source>
        <dbReference type="ARBA" id="ARBA00004651"/>
    </source>
</evidence>
<dbReference type="Pfam" id="PF19300">
    <property type="entry name" value="BPD_transp_1_N"/>
    <property type="match status" value="1"/>
</dbReference>
<dbReference type="KEGG" id="sti:Sthe_1461"/>
<sequence length="319" mass="35120">MTRYIVRRVIIAVPTLIAISMVVFTILALAPGDPLSEFANNPAVPPQVRQNIRKNLGLDDPIPVRYAKWFRQVVQGDFGYSFRSRSPVLDLIKMRLPTTLYVIGTAYLISILIAIPIGVLSAVKQYSVFDNVATTIAFIGFSLPTFFTGLLLIIVFSVKLGWLPSIYRSTINTPGLLGVWERVEQAIMPIAVLALFQSASLMRYVRASMLETIHLDYVRTARAKGLPGRAVITRHAMRNALIPVVTIIALGVPAVFTGAVVTEQIFRVPGIGSLLITAIYDSDTPVVMAITFIFAVLIVVFNLIADVIYGVLDPRIKYS</sequence>
<keyword evidence="2 7" id="KW-0813">Transport</keyword>
<dbReference type="OrthoDB" id="9772184at2"/>
<evidence type="ECO:0000256" key="4">
    <source>
        <dbReference type="ARBA" id="ARBA00022692"/>
    </source>
</evidence>
<evidence type="ECO:0000256" key="6">
    <source>
        <dbReference type="ARBA" id="ARBA00023136"/>
    </source>
</evidence>
<feature type="transmembrane region" description="Helical" evidence="7">
    <location>
        <begin position="240"/>
        <end position="266"/>
    </location>
</feature>
<feature type="transmembrane region" description="Helical" evidence="7">
    <location>
        <begin position="135"/>
        <end position="158"/>
    </location>
</feature>
<gene>
    <name evidence="9" type="ordered locus">Sthe_1461</name>
</gene>
<evidence type="ECO:0000256" key="2">
    <source>
        <dbReference type="ARBA" id="ARBA00022448"/>
    </source>
</evidence>
<keyword evidence="10" id="KW-1185">Reference proteome</keyword>
<dbReference type="InterPro" id="IPR035906">
    <property type="entry name" value="MetI-like_sf"/>
</dbReference>
<name>D1C3S9_SPHTD</name>
<feature type="transmembrane region" description="Helical" evidence="7">
    <location>
        <begin position="9"/>
        <end position="30"/>
    </location>
</feature>
<dbReference type="InterPro" id="IPR000515">
    <property type="entry name" value="MetI-like"/>
</dbReference>
<dbReference type="PROSITE" id="PS50928">
    <property type="entry name" value="ABC_TM1"/>
    <property type="match status" value="1"/>
</dbReference>
<dbReference type="SUPFAM" id="SSF161098">
    <property type="entry name" value="MetI-like"/>
    <property type="match status" value="1"/>
</dbReference>
<dbReference type="InterPro" id="IPR045621">
    <property type="entry name" value="BPD_transp_1_N"/>
</dbReference>
<dbReference type="PANTHER" id="PTHR43163">
    <property type="entry name" value="DIPEPTIDE TRANSPORT SYSTEM PERMEASE PROTEIN DPPB-RELATED"/>
    <property type="match status" value="1"/>
</dbReference>
<dbReference type="GO" id="GO:0005886">
    <property type="term" value="C:plasma membrane"/>
    <property type="evidence" value="ECO:0007669"/>
    <property type="project" value="UniProtKB-SubCell"/>
</dbReference>
<keyword evidence="4 7" id="KW-0812">Transmembrane</keyword>
<proteinExistence type="inferred from homology"/>